<dbReference type="Pfam" id="PF06937">
    <property type="entry name" value="EURL"/>
    <property type="match status" value="1"/>
</dbReference>
<dbReference type="OMA" id="NCTKLPW"/>
<reference evidence="2" key="3">
    <citation type="submission" date="2025-09" db="UniProtKB">
        <authorList>
            <consortium name="Ensembl"/>
        </authorList>
    </citation>
    <scope>IDENTIFICATION</scope>
    <source>
        <strain evidence="2">Brown Norway</strain>
    </source>
</reference>
<dbReference type="GO" id="GO:0060999">
    <property type="term" value="P:positive regulation of dendritic spine development"/>
    <property type="evidence" value="ECO:0000266"/>
    <property type="project" value="RGD"/>
</dbReference>
<dbReference type="PANTHER" id="PTHR15961:SF3">
    <property type="entry name" value="PROTEIN EURL HOMOLOG"/>
    <property type="match status" value="1"/>
</dbReference>
<dbReference type="Proteomes" id="UP000002494">
    <property type="component" value="Chromosome 11"/>
</dbReference>
<feature type="compositionally biased region" description="Basic and acidic residues" evidence="1">
    <location>
        <begin position="27"/>
        <end position="37"/>
    </location>
</feature>
<dbReference type="AlphaFoldDB" id="A0A8I6ARB3"/>
<gene>
    <name evidence="2 4" type="primary">C11h21orf91</name>
    <name evidence="4" type="synonym">RGD1563888</name>
</gene>
<feature type="compositionally biased region" description="Gly residues" evidence="1">
    <location>
        <begin position="38"/>
        <end position="50"/>
    </location>
</feature>
<name>A0A8I6ARB3_RAT</name>
<accession>A0A8I6ARB3</accession>
<feature type="region of interest" description="Disordered" evidence="1">
    <location>
        <begin position="1"/>
        <end position="71"/>
    </location>
</feature>
<proteinExistence type="predicted"/>
<feature type="compositionally biased region" description="Polar residues" evidence="1">
    <location>
        <begin position="287"/>
        <end position="310"/>
    </location>
</feature>
<dbReference type="Ensembl" id="ENSRNOT00000094529.2">
    <property type="protein sequence ID" value="ENSRNOP00000095898.1"/>
    <property type="gene ID" value="ENSRNOG00000001554.9"/>
</dbReference>
<reference evidence="2" key="2">
    <citation type="submission" date="2025-08" db="UniProtKB">
        <authorList>
            <consortium name="Ensembl"/>
        </authorList>
    </citation>
    <scope>IDENTIFICATION</scope>
    <source>
        <strain evidence="2">Brown Norway</strain>
    </source>
</reference>
<dbReference type="OrthoDB" id="10046286at2759"/>
<feature type="compositionally biased region" description="Low complexity" evidence="1">
    <location>
        <begin position="85"/>
        <end position="96"/>
    </location>
</feature>
<sequence>MCATRRGARCSPRRRRGGEFAQGRGSQSERRRAEGGRTPRGGVGTWGPGWAGPAALPVGGSGWRRRPGRGGARCRLRCGGGGNNSADRGARTASRGAGRGTMNEEEQFVNIDLNDDNICSVCKLGTDKDTLSFCHICFELNLEGVPKSNLLHTKSLRGHKDCFEKYHLIANQDCSRSKLSKSTYEGVKTILSKKINWIVQYAQNKNLDLDSECSKTSQHHLFNFRHKPEKKLLPQFDSQVPKYSAKGLAGSAVGISSYTQRILDHREDTDFGLGILEDADALWTHSHNQAQKTEETSSVPERSVQTQSPRYSREELNSMTLAEVVQLSTKLRQQIQEVFEELTHQVQEKDSLASELHVRHVAIEQLLKNCSKLPCLQVGRTGTRPHLSTNN</sequence>
<dbReference type="GO" id="GO:0021895">
    <property type="term" value="P:cerebral cortex neuron differentiation"/>
    <property type="evidence" value="ECO:0000266"/>
    <property type="project" value="RGD"/>
</dbReference>
<reference evidence="2" key="1">
    <citation type="submission" date="2024-01" db="EMBL/GenBank/DDBJ databases">
        <title>GRCr8: a new rat reference genome assembly contstructed from accurate long reads and long range scaffolding.</title>
        <authorList>
            <person name="Doris P.A."/>
            <person name="Kalbfleisch T."/>
            <person name="Li K."/>
            <person name="Howe K."/>
            <person name="Wood J."/>
        </authorList>
    </citation>
    <scope>NUCLEOTIDE SEQUENCE [LARGE SCALE GENOMIC DNA]</scope>
    <source>
        <strain evidence="2">Brown Norway</strain>
    </source>
</reference>
<evidence type="ECO:0000313" key="2">
    <source>
        <dbReference type="Ensembl" id="ENSRNOP00000095898.1"/>
    </source>
</evidence>
<dbReference type="InterPro" id="IPR009704">
    <property type="entry name" value="EURL_prot"/>
</dbReference>
<feature type="region of interest" description="Disordered" evidence="1">
    <location>
        <begin position="287"/>
        <end position="312"/>
    </location>
</feature>
<dbReference type="GeneTree" id="ENSGT00390000002429"/>
<dbReference type="RGD" id="1563888">
    <property type="gene designation" value="C11h21orf91"/>
</dbReference>
<evidence type="ECO:0000256" key="1">
    <source>
        <dbReference type="SAM" id="MobiDB-lite"/>
    </source>
</evidence>
<evidence type="ECO:0000313" key="3">
    <source>
        <dbReference type="Proteomes" id="UP000002494"/>
    </source>
</evidence>
<keyword evidence="3" id="KW-1185">Reference proteome</keyword>
<protein>
    <submittedName>
        <fullName evidence="2">Similar to human chromosome 21 open reading frame 91</fullName>
    </submittedName>
</protein>
<dbReference type="IntAct" id="A0A8I6ARB3">
    <property type="interactions" value="1"/>
</dbReference>
<feature type="compositionally biased region" description="Basic residues" evidence="1">
    <location>
        <begin position="1"/>
        <end position="16"/>
    </location>
</feature>
<dbReference type="AGR" id="RGD:1563888"/>
<evidence type="ECO:0000313" key="4">
    <source>
        <dbReference type="RGD" id="1563888"/>
    </source>
</evidence>
<dbReference type="PANTHER" id="PTHR15961">
    <property type="entry name" value="PROTEIN EURL HOMOLOG"/>
    <property type="match status" value="1"/>
</dbReference>
<organism evidence="2 3">
    <name type="scientific">Rattus norvegicus</name>
    <name type="common">Rat</name>
    <dbReference type="NCBI Taxonomy" id="10116"/>
    <lineage>
        <taxon>Eukaryota</taxon>
        <taxon>Metazoa</taxon>
        <taxon>Chordata</taxon>
        <taxon>Craniata</taxon>
        <taxon>Vertebrata</taxon>
        <taxon>Euteleostomi</taxon>
        <taxon>Mammalia</taxon>
        <taxon>Eutheria</taxon>
        <taxon>Euarchontoglires</taxon>
        <taxon>Glires</taxon>
        <taxon>Rodentia</taxon>
        <taxon>Myomorpha</taxon>
        <taxon>Muroidea</taxon>
        <taxon>Muridae</taxon>
        <taxon>Murinae</taxon>
        <taxon>Rattus</taxon>
    </lineage>
</organism>
<feature type="region of interest" description="Disordered" evidence="1">
    <location>
        <begin position="82"/>
        <end position="101"/>
    </location>
</feature>